<evidence type="ECO:0000313" key="2">
    <source>
        <dbReference type="EMBL" id="MFD2962998.1"/>
    </source>
</evidence>
<comment type="caution">
    <text evidence="2">The sequence shown here is derived from an EMBL/GenBank/DDBJ whole genome shotgun (WGS) entry which is preliminary data.</text>
</comment>
<keyword evidence="1" id="KW-0472">Membrane</keyword>
<dbReference type="Proteomes" id="UP001597560">
    <property type="component" value="Unassembled WGS sequence"/>
</dbReference>
<accession>A0ABW6B366</accession>
<feature type="transmembrane region" description="Helical" evidence="1">
    <location>
        <begin position="41"/>
        <end position="60"/>
    </location>
</feature>
<proteinExistence type="predicted"/>
<name>A0ABW6B366_9SPHI</name>
<feature type="transmembrane region" description="Helical" evidence="1">
    <location>
        <begin position="7"/>
        <end position="29"/>
    </location>
</feature>
<keyword evidence="1" id="KW-0812">Transmembrane</keyword>
<evidence type="ECO:0000256" key="1">
    <source>
        <dbReference type="SAM" id="Phobius"/>
    </source>
</evidence>
<keyword evidence="1" id="KW-1133">Transmembrane helix</keyword>
<organism evidence="2 3">
    <name type="scientific">Olivibacter jilunii</name>
    <dbReference type="NCBI Taxonomy" id="985016"/>
    <lineage>
        <taxon>Bacteria</taxon>
        <taxon>Pseudomonadati</taxon>
        <taxon>Bacteroidota</taxon>
        <taxon>Sphingobacteriia</taxon>
        <taxon>Sphingobacteriales</taxon>
        <taxon>Sphingobacteriaceae</taxon>
        <taxon>Olivibacter</taxon>
    </lineage>
</organism>
<gene>
    <name evidence="2" type="ORF">ACFS6J_14455</name>
</gene>
<evidence type="ECO:0000313" key="3">
    <source>
        <dbReference type="Proteomes" id="UP001597560"/>
    </source>
</evidence>
<reference evidence="3" key="1">
    <citation type="journal article" date="2019" name="Int. J. Syst. Evol. Microbiol.">
        <title>The Global Catalogue of Microorganisms (GCM) 10K type strain sequencing project: providing services to taxonomists for standard genome sequencing and annotation.</title>
        <authorList>
            <consortium name="The Broad Institute Genomics Platform"/>
            <consortium name="The Broad Institute Genome Sequencing Center for Infectious Disease"/>
            <person name="Wu L."/>
            <person name="Ma J."/>
        </authorList>
    </citation>
    <scope>NUCLEOTIDE SEQUENCE [LARGE SCALE GENOMIC DNA]</scope>
    <source>
        <strain evidence="3">KCTC 23098</strain>
    </source>
</reference>
<sequence length="70" mass="8132">MKKTIDVSLLTLTALYVCSIPLYLYHLYADGITGESGFETFIYYKHLLFLFLFLLFDRYGMRSNVSMDAS</sequence>
<keyword evidence="3" id="KW-1185">Reference proteome</keyword>
<dbReference type="EMBL" id="JBHUPA010000007">
    <property type="protein sequence ID" value="MFD2962998.1"/>
    <property type="molecule type" value="Genomic_DNA"/>
</dbReference>
<dbReference type="RefSeq" id="WP_377611268.1">
    <property type="nucleotide sequence ID" value="NZ_JBHUPA010000007.1"/>
</dbReference>
<protein>
    <submittedName>
        <fullName evidence="2">Uncharacterized protein</fullName>
    </submittedName>
</protein>